<protein>
    <submittedName>
        <fullName evidence="2">Inovirus Gp2 family protein</fullName>
    </submittedName>
</protein>
<dbReference type="InterPro" id="IPR057271">
    <property type="entry name" value="YagK_YfjJ_C"/>
</dbReference>
<organism evidence="2 3">
    <name type="scientific">Vibrio splendidus</name>
    <dbReference type="NCBI Taxonomy" id="29497"/>
    <lineage>
        <taxon>Bacteria</taxon>
        <taxon>Pseudomonadati</taxon>
        <taxon>Pseudomonadota</taxon>
        <taxon>Gammaproteobacteria</taxon>
        <taxon>Vibrionales</taxon>
        <taxon>Vibrionaceae</taxon>
        <taxon>Vibrio</taxon>
    </lineage>
</organism>
<gene>
    <name evidence="2" type="ORF">CWO36_14630</name>
</gene>
<dbReference type="Pfam" id="PF11726">
    <property type="entry name" value="YagK_YfjJ_C"/>
    <property type="match status" value="1"/>
</dbReference>
<name>A0A2T5EF51_VIBSP</name>
<evidence type="ECO:0000259" key="1">
    <source>
        <dbReference type="Pfam" id="PF11726"/>
    </source>
</evidence>
<proteinExistence type="predicted"/>
<dbReference type="AlphaFoldDB" id="A0A2T5EF51"/>
<dbReference type="RefSeq" id="WP_017084308.1">
    <property type="nucleotide sequence ID" value="NZ_CAWNSN010000031.1"/>
</dbReference>
<feature type="domain" description="YagK/YfjJ C-terminal" evidence="1">
    <location>
        <begin position="47"/>
        <end position="235"/>
    </location>
</feature>
<comment type="caution">
    <text evidence="2">The sequence shown here is derived from an EMBL/GenBank/DDBJ whole genome shotgun (WGS) entry which is preliminary data.</text>
</comment>
<reference evidence="2 3" key="1">
    <citation type="submission" date="2017-11" db="EMBL/GenBank/DDBJ databases">
        <title>Population delineation of vibrios coincides with oyster pathogenicity.</title>
        <authorList>
            <person name="Bruto M."/>
            <person name="Labreuche Y."/>
            <person name="James A."/>
            <person name="Piel D."/>
            <person name="Chenivesse S."/>
            <person name="Petton B."/>
            <person name="Polz M.F."/>
            <person name="Le Roux F."/>
        </authorList>
    </citation>
    <scope>NUCLEOTIDE SEQUENCE [LARGE SCALE GENOMIC DNA]</scope>
    <source>
        <strain evidence="2 3">1F_55</strain>
    </source>
</reference>
<evidence type="ECO:0000313" key="2">
    <source>
        <dbReference type="EMBL" id="PTP17975.1"/>
    </source>
</evidence>
<sequence>MDTKKRIREPKVYQGRYFHDIKLNKKREYYEPYLTKSKELLDYVTGEHNRVLSFSLILRFPEGFKQDRDVSYISRFIRIFQRKVDVTLEERRKRKVDVTLEERRKRKVRVHHIKTGNKVFNIWCRERDSSNNDHYHMFILVSYENFRTLGHYSTSLEPKKSLAILVQEAWSDALGISYSDMKGFVQFPPKNNYFRVVQNRPDTKSNYDNLLSRIYYLAKRETKNFGEGIRSFGCSRIKKG</sequence>
<dbReference type="EMBL" id="PIGA01000023">
    <property type="protein sequence ID" value="PTP17975.1"/>
    <property type="molecule type" value="Genomic_DNA"/>
</dbReference>
<evidence type="ECO:0000313" key="3">
    <source>
        <dbReference type="Proteomes" id="UP000244080"/>
    </source>
</evidence>
<accession>A0A2T5EF51</accession>
<dbReference type="Proteomes" id="UP000244080">
    <property type="component" value="Unassembled WGS sequence"/>
</dbReference>